<evidence type="ECO:0000256" key="1">
    <source>
        <dbReference type="SAM" id="MobiDB-lite"/>
    </source>
</evidence>
<organism evidence="3 4">
    <name type="scientific">Fusarium austroafricanum</name>
    <dbReference type="NCBI Taxonomy" id="2364996"/>
    <lineage>
        <taxon>Eukaryota</taxon>
        <taxon>Fungi</taxon>
        <taxon>Dikarya</taxon>
        <taxon>Ascomycota</taxon>
        <taxon>Pezizomycotina</taxon>
        <taxon>Sordariomycetes</taxon>
        <taxon>Hypocreomycetidae</taxon>
        <taxon>Hypocreales</taxon>
        <taxon>Nectriaceae</taxon>
        <taxon>Fusarium</taxon>
        <taxon>Fusarium concolor species complex</taxon>
    </lineage>
</organism>
<reference evidence="3" key="1">
    <citation type="submission" date="2020-01" db="EMBL/GenBank/DDBJ databases">
        <title>Identification and distribution of gene clusters putatively required for synthesis of sphingolipid metabolism inhibitors in phylogenetically diverse species of the filamentous fungus Fusarium.</title>
        <authorList>
            <person name="Kim H.-S."/>
            <person name="Busman M."/>
            <person name="Brown D.W."/>
            <person name="Divon H."/>
            <person name="Uhlig S."/>
            <person name="Proctor R.H."/>
        </authorList>
    </citation>
    <scope>NUCLEOTIDE SEQUENCE</scope>
    <source>
        <strain evidence="3">NRRL 53441</strain>
    </source>
</reference>
<dbReference type="Proteomes" id="UP000605986">
    <property type="component" value="Unassembled WGS sequence"/>
</dbReference>
<accession>A0A8H4KJJ9</accession>
<keyword evidence="2" id="KW-0812">Transmembrane</keyword>
<dbReference type="AlphaFoldDB" id="A0A8H4KJJ9"/>
<gene>
    <name evidence="3" type="ORF">F53441_4720</name>
</gene>
<keyword evidence="4" id="KW-1185">Reference proteome</keyword>
<keyword evidence="2" id="KW-1133">Transmembrane helix</keyword>
<feature type="compositionally biased region" description="Polar residues" evidence="1">
    <location>
        <begin position="21"/>
        <end position="30"/>
    </location>
</feature>
<proteinExistence type="predicted"/>
<evidence type="ECO:0000313" key="4">
    <source>
        <dbReference type="Proteomes" id="UP000605986"/>
    </source>
</evidence>
<evidence type="ECO:0000256" key="2">
    <source>
        <dbReference type="SAM" id="Phobius"/>
    </source>
</evidence>
<protein>
    <submittedName>
        <fullName evidence="3">Uncharacterized protein</fullName>
    </submittedName>
</protein>
<evidence type="ECO:0000313" key="3">
    <source>
        <dbReference type="EMBL" id="KAF4452440.1"/>
    </source>
</evidence>
<feature type="compositionally biased region" description="Polar residues" evidence="1">
    <location>
        <begin position="1"/>
        <end position="12"/>
    </location>
</feature>
<dbReference type="OrthoDB" id="2213137at2759"/>
<feature type="region of interest" description="Disordered" evidence="1">
    <location>
        <begin position="1"/>
        <end position="36"/>
    </location>
</feature>
<comment type="caution">
    <text evidence="3">The sequence shown here is derived from an EMBL/GenBank/DDBJ whole genome shotgun (WGS) entry which is preliminary data.</text>
</comment>
<feature type="transmembrane region" description="Helical" evidence="2">
    <location>
        <begin position="72"/>
        <end position="90"/>
    </location>
</feature>
<name>A0A8H4KJJ9_9HYPO</name>
<keyword evidence="2" id="KW-0472">Membrane</keyword>
<dbReference type="EMBL" id="JAADJG010000186">
    <property type="protein sequence ID" value="KAF4452440.1"/>
    <property type="molecule type" value="Genomic_DNA"/>
</dbReference>
<sequence length="119" mass="12959">MTSLELQSTQVSVDDGRLPTETLSHPNVTDSNERSLPPVDKGKDAHLFLTAAFLVDYFVWGSGQIATIGTTAMGIMYFGNPFIMALWRFFPKECRYAPFAGVLAMCGALAASSFSQQVT</sequence>